<evidence type="ECO:0000256" key="1">
    <source>
        <dbReference type="PROSITE-ProRule" id="PRU00339"/>
    </source>
</evidence>
<dbReference type="InterPro" id="IPR019734">
    <property type="entry name" value="TPR_rpt"/>
</dbReference>
<sequence>MGTVFSSARLRLLTAASGFVLIAALGGCDNPDKKQSSTGSLEKAAEYRAKGDIAAALIETKNALQADPHNGQAHLLRGQLLADRGDIWGAEDELRQASAAGLPPSDWFSPLAHSLLLQQNFVKLRELVNQNKDTSPTIQAQAKAFVGDISLSENKVDDARKSFTDALALNAQDIDGMLGMAQVELAGRSFDKAADWLKKAKAAAPSSPEIDQLQARLDGANGDSAALEADLRRAAADKPDNPFYQLMLAQALVANRKFDEADKLLDVVLKRIPNHPLANHLRAVMLYRNGKYKEADELETTVLSAAPNLRAAQFIDGLAKYPLGQYVQSEHLLNGLNASGEMSDEASLVRAADLMQLNRRQEAYALVKTLEPKHENDAFFLKLAAAAAQANGDLPKSRDYYQRALAADPKNTDLLTALVAVKLDLGDTSGDPANLDKAIEAAPDNQRNLATLFGSLLRSKQFDKAQELAQKEQSLHPDKAEGWTMAGMIAAFQTKYDDAITNFTKALSIEPTASDAVNDLAAVYLQQGRVDLARSTVEDGFKRTPKEASICAMGAKVEAAAKNLDGVQTWLERNLDIDPKASAARADLIQVLVEKKEPQKAASIGLTGLQLTPGDPLLLKATAQAYLAANQPDKAVQSLRELITAKPDADNYYLLARAYLDLHDEARLRDTLETLVQKAPDFRPGRMLLARLLLDHKDSLDRANTMIADLAKQQPDDPDVIELQARAANLNSGPKAAIDILQKYLATEKTPSRNLVFLLSSAQWDAGDKDKSIHGIAGWADAHPDDAQARMTLATRQIEIKHYDDAHKTLAAEIDAHPNNWVAQNNLAWVLMTQGDLAGAQAQIDSAQKLAGSQPDVLDTQGQIALARGDASHAVDVLKLATLNGTPSPTIRIHLAKALIASGKPKEAQDTLKAVVATAKAGPDADEAKALLASIKN</sequence>
<evidence type="ECO:0008006" key="4">
    <source>
        <dbReference type="Google" id="ProtNLM"/>
    </source>
</evidence>
<dbReference type="RefSeq" id="WP_189044263.1">
    <property type="nucleotide sequence ID" value="NZ_BMJQ01000003.1"/>
</dbReference>
<dbReference type="EMBL" id="BMJQ01000003">
    <property type="protein sequence ID" value="GGF10867.1"/>
    <property type="molecule type" value="Genomic_DNA"/>
</dbReference>
<keyword evidence="3" id="KW-1185">Reference proteome</keyword>
<protein>
    <recommendedName>
        <fullName evidence="4">PEP-CTERM system TPR-repeat protein PrsT</fullName>
    </recommendedName>
</protein>
<reference evidence="2" key="2">
    <citation type="submission" date="2020-09" db="EMBL/GenBank/DDBJ databases">
        <authorList>
            <person name="Sun Q."/>
            <person name="Zhou Y."/>
        </authorList>
    </citation>
    <scope>NUCLEOTIDE SEQUENCE</scope>
    <source>
        <strain evidence="2">CGMCC 1.15725</strain>
    </source>
</reference>
<dbReference type="InterPro" id="IPR014266">
    <property type="entry name" value="PEP-CTERM_TPR_PrsT"/>
</dbReference>
<organism evidence="2 3">
    <name type="scientific">Aliidongia dinghuensis</name>
    <dbReference type="NCBI Taxonomy" id="1867774"/>
    <lineage>
        <taxon>Bacteria</taxon>
        <taxon>Pseudomonadati</taxon>
        <taxon>Pseudomonadota</taxon>
        <taxon>Alphaproteobacteria</taxon>
        <taxon>Rhodospirillales</taxon>
        <taxon>Dongiaceae</taxon>
        <taxon>Aliidongia</taxon>
    </lineage>
</organism>
<dbReference type="InterPro" id="IPR011990">
    <property type="entry name" value="TPR-like_helical_dom_sf"/>
</dbReference>
<evidence type="ECO:0000313" key="2">
    <source>
        <dbReference type="EMBL" id="GGF10867.1"/>
    </source>
</evidence>
<dbReference type="Pfam" id="PF13432">
    <property type="entry name" value="TPR_16"/>
    <property type="match status" value="3"/>
</dbReference>
<dbReference type="PROSITE" id="PS50005">
    <property type="entry name" value="TPR"/>
    <property type="match status" value="1"/>
</dbReference>
<dbReference type="PANTHER" id="PTHR12558">
    <property type="entry name" value="CELL DIVISION CYCLE 16,23,27"/>
    <property type="match status" value="1"/>
</dbReference>
<feature type="repeat" description="TPR" evidence="1">
    <location>
        <begin position="480"/>
        <end position="513"/>
    </location>
</feature>
<accession>A0A8J3E2T5</accession>
<dbReference type="Pfam" id="PF14559">
    <property type="entry name" value="TPR_19"/>
    <property type="match status" value="3"/>
</dbReference>
<name>A0A8J3E2T5_9PROT</name>
<dbReference type="Gene3D" id="1.25.40.10">
    <property type="entry name" value="Tetratricopeptide repeat domain"/>
    <property type="match status" value="6"/>
</dbReference>
<dbReference type="PANTHER" id="PTHR12558:SF13">
    <property type="entry name" value="CELL DIVISION CYCLE PROTEIN 27 HOMOLOG"/>
    <property type="match status" value="1"/>
</dbReference>
<dbReference type="Proteomes" id="UP000646365">
    <property type="component" value="Unassembled WGS sequence"/>
</dbReference>
<comment type="caution">
    <text evidence="2">The sequence shown here is derived from an EMBL/GenBank/DDBJ whole genome shotgun (WGS) entry which is preliminary data.</text>
</comment>
<dbReference type="NCBIfam" id="TIGR02917">
    <property type="entry name" value="PEP_TPR_lipo"/>
    <property type="match status" value="1"/>
</dbReference>
<keyword evidence="1" id="KW-0802">TPR repeat</keyword>
<evidence type="ECO:0000313" key="3">
    <source>
        <dbReference type="Proteomes" id="UP000646365"/>
    </source>
</evidence>
<reference evidence="2" key="1">
    <citation type="journal article" date="2014" name="Int. J. Syst. Evol. Microbiol.">
        <title>Complete genome sequence of Corynebacterium casei LMG S-19264T (=DSM 44701T), isolated from a smear-ripened cheese.</title>
        <authorList>
            <consortium name="US DOE Joint Genome Institute (JGI-PGF)"/>
            <person name="Walter F."/>
            <person name="Albersmeier A."/>
            <person name="Kalinowski J."/>
            <person name="Ruckert C."/>
        </authorList>
    </citation>
    <scope>NUCLEOTIDE SEQUENCE</scope>
    <source>
        <strain evidence="2">CGMCC 1.15725</strain>
    </source>
</reference>
<gene>
    <name evidence="2" type="ORF">GCM10011611_15590</name>
</gene>
<dbReference type="SMART" id="SM00028">
    <property type="entry name" value="TPR"/>
    <property type="match status" value="10"/>
</dbReference>
<dbReference type="AlphaFoldDB" id="A0A8J3E2T5"/>
<dbReference type="SUPFAM" id="SSF48452">
    <property type="entry name" value="TPR-like"/>
    <property type="match status" value="4"/>
</dbReference>
<proteinExistence type="predicted"/>